<dbReference type="EMBL" id="JBBNAE010000006">
    <property type="protein sequence ID" value="KAK9116269.1"/>
    <property type="molecule type" value="Genomic_DNA"/>
</dbReference>
<feature type="signal peptide" evidence="5">
    <location>
        <begin position="1"/>
        <end position="22"/>
    </location>
</feature>
<dbReference type="AlphaFoldDB" id="A0AAP0IIQ2"/>
<evidence type="ECO:0000256" key="2">
    <source>
        <dbReference type="ARBA" id="ARBA00009191"/>
    </source>
</evidence>
<dbReference type="GO" id="GO:0005773">
    <property type="term" value="C:vacuole"/>
    <property type="evidence" value="ECO:0007669"/>
    <property type="project" value="UniProtKB-SubCell"/>
</dbReference>
<reference evidence="7 8" key="1">
    <citation type="submission" date="2024-01" db="EMBL/GenBank/DDBJ databases">
        <title>Genome assemblies of Stephania.</title>
        <authorList>
            <person name="Yang L."/>
        </authorList>
    </citation>
    <scope>NUCLEOTIDE SEQUENCE [LARGE SCALE GENOMIC DNA]</scope>
    <source>
        <strain evidence="7">QJT</strain>
        <tissue evidence="7">Leaf</tissue>
    </source>
</reference>
<dbReference type="Proteomes" id="UP001417504">
    <property type="component" value="Unassembled WGS sequence"/>
</dbReference>
<evidence type="ECO:0000256" key="3">
    <source>
        <dbReference type="ARBA" id="ARBA00022554"/>
    </source>
</evidence>
<keyword evidence="5" id="KW-0732">Signal</keyword>
<accession>A0AAP0IIQ2</accession>
<dbReference type="PANTHER" id="PTHR10426:SF86">
    <property type="entry name" value="PROTEIN STRICTOSIDINE SYNTHASE-LIKE 10-LIKE"/>
    <property type="match status" value="1"/>
</dbReference>
<evidence type="ECO:0000313" key="8">
    <source>
        <dbReference type="Proteomes" id="UP001417504"/>
    </source>
</evidence>
<name>A0AAP0IIQ2_9MAGN</name>
<keyword evidence="8" id="KW-1185">Reference proteome</keyword>
<comment type="caution">
    <text evidence="7">The sequence shown here is derived from an EMBL/GenBank/DDBJ whole genome shotgun (WGS) entry which is preliminary data.</text>
</comment>
<feature type="chain" id="PRO_5042823230" description="Strictosidine synthase conserved region domain-containing protein" evidence="5">
    <location>
        <begin position="23"/>
        <end position="235"/>
    </location>
</feature>
<dbReference type="GO" id="GO:0016787">
    <property type="term" value="F:hydrolase activity"/>
    <property type="evidence" value="ECO:0007669"/>
    <property type="project" value="TreeGrafter"/>
</dbReference>
<keyword evidence="4" id="KW-0325">Glycoprotein</keyword>
<feature type="domain" description="Strictosidine synthase conserved region" evidence="6">
    <location>
        <begin position="79"/>
        <end position="142"/>
    </location>
</feature>
<proteinExistence type="inferred from homology"/>
<dbReference type="Pfam" id="PF03088">
    <property type="entry name" value="Str_synth"/>
    <property type="match status" value="1"/>
</dbReference>
<evidence type="ECO:0000256" key="1">
    <source>
        <dbReference type="ARBA" id="ARBA00004116"/>
    </source>
</evidence>
<comment type="similarity">
    <text evidence="2">Belongs to the strictosidine synthase family.</text>
</comment>
<dbReference type="SUPFAM" id="SSF63829">
    <property type="entry name" value="Calcium-dependent phosphotriesterase"/>
    <property type="match status" value="1"/>
</dbReference>
<dbReference type="InterPro" id="IPR011042">
    <property type="entry name" value="6-blade_b-propeller_TolB-like"/>
</dbReference>
<dbReference type="InterPro" id="IPR018119">
    <property type="entry name" value="Strictosidine_synth_cons-reg"/>
</dbReference>
<dbReference type="PANTHER" id="PTHR10426">
    <property type="entry name" value="STRICTOSIDINE SYNTHASE-RELATED"/>
    <property type="match status" value="1"/>
</dbReference>
<sequence>MLSKSFLALCFSLVLLIGVSEAAKTYQQVPLPSSIGPESFAFDCNGEGAYTGVGDGRIFKWQGPIHGWAEFAVPSRNRQHLTLASSGDSTGRLMKYDPITGEVTVLLRGLRFANGVALSRDGSYLLVAETSRNRILRYWIEGPRAKTVETFLQLLDAPDNIKRNEAGEFWVALNNGRSTPLFRQQAIALRLDGEGRILEALEGNGLLHSVSEVEERNGILLVGSVAMPYVGLTQV</sequence>
<evidence type="ECO:0000256" key="4">
    <source>
        <dbReference type="ARBA" id="ARBA00023180"/>
    </source>
</evidence>
<evidence type="ECO:0000256" key="5">
    <source>
        <dbReference type="SAM" id="SignalP"/>
    </source>
</evidence>
<evidence type="ECO:0000313" key="7">
    <source>
        <dbReference type="EMBL" id="KAK9116269.1"/>
    </source>
</evidence>
<comment type="subcellular location">
    <subcellularLocation>
        <location evidence="1">Vacuole</location>
    </subcellularLocation>
</comment>
<dbReference type="GO" id="GO:0012505">
    <property type="term" value="C:endomembrane system"/>
    <property type="evidence" value="ECO:0007669"/>
    <property type="project" value="TreeGrafter"/>
</dbReference>
<protein>
    <recommendedName>
        <fullName evidence="6">Strictosidine synthase conserved region domain-containing protein</fullName>
    </recommendedName>
</protein>
<gene>
    <name evidence="7" type="ORF">Sjap_015216</name>
</gene>
<dbReference type="Gene3D" id="2.120.10.30">
    <property type="entry name" value="TolB, C-terminal domain"/>
    <property type="match status" value="1"/>
</dbReference>
<keyword evidence="3" id="KW-0926">Vacuole</keyword>
<evidence type="ECO:0000259" key="6">
    <source>
        <dbReference type="Pfam" id="PF03088"/>
    </source>
</evidence>
<dbReference type="Pfam" id="PF20067">
    <property type="entry name" value="SSL_N"/>
    <property type="match status" value="1"/>
</dbReference>
<organism evidence="7 8">
    <name type="scientific">Stephania japonica</name>
    <dbReference type="NCBI Taxonomy" id="461633"/>
    <lineage>
        <taxon>Eukaryota</taxon>
        <taxon>Viridiplantae</taxon>
        <taxon>Streptophyta</taxon>
        <taxon>Embryophyta</taxon>
        <taxon>Tracheophyta</taxon>
        <taxon>Spermatophyta</taxon>
        <taxon>Magnoliopsida</taxon>
        <taxon>Ranunculales</taxon>
        <taxon>Menispermaceae</taxon>
        <taxon>Menispermoideae</taxon>
        <taxon>Cissampelideae</taxon>
        <taxon>Stephania</taxon>
    </lineage>
</organism>